<comment type="similarity">
    <text evidence="2">Belongs to the bacterial sugar transferase family.</text>
</comment>
<dbReference type="Pfam" id="PF02397">
    <property type="entry name" value="Bac_transf"/>
    <property type="match status" value="1"/>
</dbReference>
<proteinExistence type="inferred from homology"/>
<feature type="transmembrane region" description="Helical" evidence="7">
    <location>
        <begin position="256"/>
        <end position="275"/>
    </location>
</feature>
<reference evidence="9 10" key="1">
    <citation type="submission" date="2017-06" db="EMBL/GenBank/DDBJ databases">
        <title>Genome sequencing of cyanobaciteial culture collection at National Institute for Environmental Studies (NIES).</title>
        <authorList>
            <person name="Hirose Y."/>
            <person name="Shimura Y."/>
            <person name="Fujisawa T."/>
            <person name="Nakamura Y."/>
            <person name="Kawachi M."/>
        </authorList>
    </citation>
    <scope>NUCLEOTIDE SEQUENCE [LARGE SCALE GENOMIC DNA]</scope>
    <source>
        <strain evidence="9 10">NIES-267</strain>
    </source>
</reference>
<dbReference type="Proteomes" id="UP000218418">
    <property type="component" value="Chromosome"/>
</dbReference>
<feature type="transmembrane region" description="Helical" evidence="7">
    <location>
        <begin position="128"/>
        <end position="146"/>
    </location>
</feature>
<evidence type="ECO:0000256" key="6">
    <source>
        <dbReference type="ARBA" id="ARBA00023136"/>
    </source>
</evidence>
<evidence type="ECO:0000259" key="8">
    <source>
        <dbReference type="Pfam" id="PF02397"/>
    </source>
</evidence>
<evidence type="ECO:0000256" key="7">
    <source>
        <dbReference type="SAM" id="Phobius"/>
    </source>
</evidence>
<protein>
    <submittedName>
        <fullName evidence="9">Sugar transferase</fullName>
    </submittedName>
</protein>
<dbReference type="InterPro" id="IPR017475">
    <property type="entry name" value="EPS_sugar_tfrase"/>
</dbReference>
<evidence type="ECO:0000256" key="5">
    <source>
        <dbReference type="ARBA" id="ARBA00022989"/>
    </source>
</evidence>
<feature type="transmembrane region" description="Helical" evidence="7">
    <location>
        <begin position="68"/>
        <end position="87"/>
    </location>
</feature>
<feature type="domain" description="Bacterial sugar transferase" evidence="8">
    <location>
        <begin position="280"/>
        <end position="469"/>
    </location>
</feature>
<name>A0A1Z4LHV7_9CYAN</name>
<organism evidence="9 10">
    <name type="scientific">Calothrix parasitica NIES-267</name>
    <dbReference type="NCBI Taxonomy" id="1973488"/>
    <lineage>
        <taxon>Bacteria</taxon>
        <taxon>Bacillati</taxon>
        <taxon>Cyanobacteriota</taxon>
        <taxon>Cyanophyceae</taxon>
        <taxon>Nostocales</taxon>
        <taxon>Calotrichaceae</taxon>
        <taxon>Calothrix</taxon>
    </lineage>
</organism>
<dbReference type="NCBIfam" id="TIGR03025">
    <property type="entry name" value="EPS_sugtrans"/>
    <property type="match status" value="1"/>
</dbReference>
<dbReference type="GO" id="GO:0016780">
    <property type="term" value="F:phosphotransferase activity, for other substituted phosphate groups"/>
    <property type="evidence" value="ECO:0007669"/>
    <property type="project" value="TreeGrafter"/>
</dbReference>
<accession>A0A1Z4LHV7</accession>
<sequence>MLHSNVIIDRFKPDLRSSRSATIQRGIFIRFLRVAALISLDMLSLIVAWGLAINYASPLQSEWTKSPYFLLLSLGVQVAILATIGVYRAGVHRRDYVSVIKAVSLSSILLSFIAYTYDPTTYIARSTYLLYCFISITSICTARFLFNLSTNFLRQKGRMRHSIFLIADAQQKEQIMEIIEKDESYTVRGFADSSCLDWAIREKTFAYLRSQNVEEVFISWDSIKNRSFLCWHFYNAGITIHILPTENRLPFSTSRFSLIGGLPFPTIAAPVFAGFDFLVKRLFDICFSLLLIILLAPVYISIAILIKLDSTGPIFFRQKRIGLHRKEFLMWKFRSMVVDAEKVLASIEDKNEMKDGVFFKMKNDPRVTKVGQFLRRYSLDELPQLFNVLTGDMSLIGPRPLPMRDVEKFQTKHFIRQEVLPGITGLWQVSGRSNIDNFEDVMKLDMSYIENWSILLDLRIFLQTFKAILQKSGAY</sequence>
<dbReference type="AlphaFoldDB" id="A0A1Z4LHV7"/>
<keyword evidence="6 7" id="KW-0472">Membrane</keyword>
<keyword evidence="10" id="KW-1185">Reference proteome</keyword>
<dbReference type="PANTHER" id="PTHR30576:SF23">
    <property type="entry name" value="GLUCOSYLTRANSFERASE"/>
    <property type="match status" value="1"/>
</dbReference>
<keyword evidence="4 7" id="KW-0812">Transmembrane</keyword>
<evidence type="ECO:0000313" key="10">
    <source>
        <dbReference type="Proteomes" id="UP000218418"/>
    </source>
</evidence>
<dbReference type="InterPro" id="IPR003362">
    <property type="entry name" value="Bact_transf"/>
</dbReference>
<evidence type="ECO:0000313" key="9">
    <source>
        <dbReference type="EMBL" id="BAY80668.1"/>
    </source>
</evidence>
<dbReference type="OrthoDB" id="467691at2"/>
<feature type="transmembrane region" description="Helical" evidence="7">
    <location>
        <begin position="99"/>
        <end position="116"/>
    </location>
</feature>
<feature type="transmembrane region" description="Helical" evidence="7">
    <location>
        <begin position="34"/>
        <end position="56"/>
    </location>
</feature>
<dbReference type="EMBL" id="AP018227">
    <property type="protein sequence ID" value="BAY80668.1"/>
    <property type="molecule type" value="Genomic_DNA"/>
</dbReference>
<keyword evidence="3 9" id="KW-0808">Transferase</keyword>
<gene>
    <name evidence="9" type="ORF">NIES267_01250</name>
</gene>
<evidence type="ECO:0000256" key="3">
    <source>
        <dbReference type="ARBA" id="ARBA00022679"/>
    </source>
</evidence>
<feature type="transmembrane region" description="Helical" evidence="7">
    <location>
        <begin position="287"/>
        <end position="308"/>
    </location>
</feature>
<keyword evidence="5 7" id="KW-1133">Transmembrane helix</keyword>
<comment type="subcellular location">
    <subcellularLocation>
        <location evidence="1">Membrane</location>
        <topology evidence="1">Multi-pass membrane protein</topology>
    </subcellularLocation>
</comment>
<dbReference type="PANTHER" id="PTHR30576">
    <property type="entry name" value="COLANIC BIOSYNTHESIS UDP-GLUCOSE LIPID CARRIER TRANSFERASE"/>
    <property type="match status" value="1"/>
</dbReference>
<evidence type="ECO:0000256" key="1">
    <source>
        <dbReference type="ARBA" id="ARBA00004141"/>
    </source>
</evidence>
<dbReference type="GO" id="GO:0016020">
    <property type="term" value="C:membrane"/>
    <property type="evidence" value="ECO:0007669"/>
    <property type="project" value="UniProtKB-SubCell"/>
</dbReference>
<evidence type="ECO:0000256" key="2">
    <source>
        <dbReference type="ARBA" id="ARBA00006464"/>
    </source>
</evidence>
<evidence type="ECO:0000256" key="4">
    <source>
        <dbReference type="ARBA" id="ARBA00022692"/>
    </source>
</evidence>